<evidence type="ECO:0000313" key="2">
    <source>
        <dbReference type="EMBL" id="KAK6490734.1"/>
    </source>
</evidence>
<gene>
    <name evidence="2" type="ORF">HHUSO_G5388</name>
</gene>
<proteinExistence type="predicted"/>
<dbReference type="EMBL" id="JAHFZB010000004">
    <property type="protein sequence ID" value="KAK6490734.1"/>
    <property type="molecule type" value="Genomic_DNA"/>
</dbReference>
<sequence length="83" mass="9539">MCKWCGTRYCKECGRGDFTGVMKSPDKCRKCFQKKCQGQRVEYVPRPPPQTKDKKAGSSRSKKSAKSKKSRGKKKSGKKKYRK</sequence>
<organism evidence="2 3">
    <name type="scientific">Huso huso</name>
    <name type="common">Beluga</name>
    <name type="synonym">Acipenser huso</name>
    <dbReference type="NCBI Taxonomy" id="61971"/>
    <lineage>
        <taxon>Eukaryota</taxon>
        <taxon>Metazoa</taxon>
        <taxon>Chordata</taxon>
        <taxon>Craniata</taxon>
        <taxon>Vertebrata</taxon>
        <taxon>Euteleostomi</taxon>
        <taxon>Actinopterygii</taxon>
        <taxon>Chondrostei</taxon>
        <taxon>Acipenseriformes</taxon>
        <taxon>Acipenseridae</taxon>
        <taxon>Huso</taxon>
    </lineage>
</organism>
<feature type="compositionally biased region" description="Basic residues" evidence="1">
    <location>
        <begin position="60"/>
        <end position="83"/>
    </location>
</feature>
<name>A0ABR1A0X2_HUSHU</name>
<reference evidence="2 3" key="1">
    <citation type="submission" date="2021-05" db="EMBL/GenBank/DDBJ databases">
        <authorList>
            <person name="Zahm M."/>
            <person name="Klopp C."/>
            <person name="Cabau C."/>
            <person name="Kuhl H."/>
            <person name="Suciu R."/>
            <person name="Ciorpac M."/>
            <person name="Holostenco D."/>
            <person name="Gessner J."/>
            <person name="Wuertz S."/>
            <person name="Hohne C."/>
            <person name="Stock M."/>
            <person name="Gislard M."/>
            <person name="Lluch J."/>
            <person name="Milhes M."/>
            <person name="Lampietro C."/>
            <person name="Lopez Roques C."/>
            <person name="Donnadieu C."/>
            <person name="Du K."/>
            <person name="Schartl M."/>
            <person name="Guiguen Y."/>
        </authorList>
    </citation>
    <scope>NUCLEOTIDE SEQUENCE [LARGE SCALE GENOMIC DNA]</scope>
    <source>
        <strain evidence="2">Hh-F2</strain>
        <tissue evidence="2">Blood</tissue>
    </source>
</reference>
<dbReference type="Proteomes" id="UP001369086">
    <property type="component" value="Unassembled WGS sequence"/>
</dbReference>
<accession>A0ABR1A0X2</accession>
<feature type="region of interest" description="Disordered" evidence="1">
    <location>
        <begin position="42"/>
        <end position="83"/>
    </location>
</feature>
<evidence type="ECO:0000256" key="1">
    <source>
        <dbReference type="SAM" id="MobiDB-lite"/>
    </source>
</evidence>
<evidence type="ECO:0000313" key="3">
    <source>
        <dbReference type="Proteomes" id="UP001369086"/>
    </source>
</evidence>
<keyword evidence="3" id="KW-1185">Reference proteome</keyword>
<comment type="caution">
    <text evidence="2">The sequence shown here is derived from an EMBL/GenBank/DDBJ whole genome shotgun (WGS) entry which is preliminary data.</text>
</comment>
<protein>
    <submittedName>
        <fullName evidence="2">cGMP-gated cation channel alpha-1-like</fullName>
    </submittedName>
</protein>